<reference evidence="3" key="2">
    <citation type="submission" date="2018-08" db="EMBL/GenBank/DDBJ databases">
        <authorList>
            <person name="Sabatino S.J."/>
        </authorList>
    </citation>
    <scope>NUCLEOTIDE SEQUENCE</scope>
    <source>
        <strain evidence="3">Red01</strain>
        <tissue evidence="3">Muscle</tissue>
    </source>
</reference>
<organism evidence="3 5">
    <name type="scientific">Chloebia gouldiae</name>
    <name type="common">Gouldian finch</name>
    <name type="synonym">Erythrura gouldiae</name>
    <dbReference type="NCBI Taxonomy" id="44316"/>
    <lineage>
        <taxon>Eukaryota</taxon>
        <taxon>Metazoa</taxon>
        <taxon>Chordata</taxon>
        <taxon>Craniata</taxon>
        <taxon>Vertebrata</taxon>
        <taxon>Euteleostomi</taxon>
        <taxon>Archelosauria</taxon>
        <taxon>Archosauria</taxon>
        <taxon>Dinosauria</taxon>
        <taxon>Saurischia</taxon>
        <taxon>Theropoda</taxon>
        <taxon>Coelurosauria</taxon>
        <taxon>Aves</taxon>
        <taxon>Neognathae</taxon>
        <taxon>Neoaves</taxon>
        <taxon>Telluraves</taxon>
        <taxon>Australaves</taxon>
        <taxon>Passeriformes</taxon>
        <taxon>Passeroidea</taxon>
        <taxon>Passeridae</taxon>
        <taxon>Chloebia</taxon>
    </lineage>
</organism>
<evidence type="ECO:0000313" key="4">
    <source>
        <dbReference type="EMBL" id="RLV62298.1"/>
    </source>
</evidence>
<dbReference type="OrthoDB" id="6372431at2759"/>
<dbReference type="GO" id="GO:0016787">
    <property type="term" value="F:hydrolase activity"/>
    <property type="evidence" value="ECO:0007669"/>
    <property type="project" value="UniProtKB-KW"/>
</dbReference>
<accession>A0A3L8Q4H4</accession>
<dbReference type="EMBL" id="QUSF01008751">
    <property type="protein sequence ID" value="RLV62298.1"/>
    <property type="molecule type" value="Genomic_DNA"/>
</dbReference>
<dbReference type="EMBL" id="QUSF01009425">
    <property type="protein sequence ID" value="RLV62237.1"/>
    <property type="molecule type" value="Genomic_DNA"/>
</dbReference>
<sequence length="63" mass="7326">MGNAQHLNRRRFHSYGIVVDCGSSGSRLFVYCWPRHNGNPKDLLDIQQMRDSSRRPVVMKIKP</sequence>
<name>A0A3L8Q4H4_CHLGU</name>
<evidence type="ECO:0000313" key="3">
    <source>
        <dbReference type="EMBL" id="RLV62237.1"/>
    </source>
</evidence>
<dbReference type="Gene3D" id="3.30.420.40">
    <property type="match status" value="1"/>
</dbReference>
<feature type="non-terminal residue" evidence="3">
    <location>
        <position position="63"/>
    </location>
</feature>
<evidence type="ECO:0000256" key="2">
    <source>
        <dbReference type="ARBA" id="ARBA00022801"/>
    </source>
</evidence>
<reference evidence="3 5" key="1">
    <citation type="journal article" date="2018" name="Proc. R. Soc. B">
        <title>A non-coding region near Follistatin controls head colour polymorphism in the Gouldian finch.</title>
        <authorList>
            <person name="Toomey M.B."/>
            <person name="Marques C.I."/>
            <person name="Andrade P."/>
            <person name="Araujo P.M."/>
            <person name="Sabatino S."/>
            <person name="Gazda M.A."/>
            <person name="Afonso S."/>
            <person name="Lopes R.J."/>
            <person name="Corbo J.C."/>
            <person name="Carneiro M."/>
        </authorList>
    </citation>
    <scope>NUCLEOTIDE SEQUENCE [LARGE SCALE GENOMIC DNA]</scope>
    <source>
        <strain evidence="3">Red01</strain>
        <tissue evidence="3">Muscle</tissue>
    </source>
</reference>
<evidence type="ECO:0000256" key="1">
    <source>
        <dbReference type="ARBA" id="ARBA00009283"/>
    </source>
</evidence>
<proteinExistence type="inferred from homology"/>
<keyword evidence="5" id="KW-1185">Reference proteome</keyword>
<comment type="caution">
    <text evidence="3">The sequence shown here is derived from an EMBL/GenBank/DDBJ whole genome shotgun (WGS) entry which is preliminary data.</text>
</comment>
<dbReference type="InterPro" id="IPR000407">
    <property type="entry name" value="GDA1_CD39_NTPase"/>
</dbReference>
<keyword evidence="2" id="KW-0378">Hydrolase</keyword>
<evidence type="ECO:0000313" key="5">
    <source>
        <dbReference type="Proteomes" id="UP000276834"/>
    </source>
</evidence>
<dbReference type="Proteomes" id="UP000276834">
    <property type="component" value="Unassembled WGS sequence"/>
</dbReference>
<dbReference type="AlphaFoldDB" id="A0A3L8Q4H4"/>
<dbReference type="Pfam" id="PF01150">
    <property type="entry name" value="GDA1_CD39"/>
    <property type="match status" value="1"/>
</dbReference>
<comment type="similarity">
    <text evidence="1">Belongs to the GDA1/CD39 NTPase family.</text>
</comment>
<protein>
    <submittedName>
        <fullName evidence="3">Uncharacterized protein</fullName>
    </submittedName>
</protein>
<gene>
    <name evidence="4" type="ORF">DV515_00019458</name>
    <name evidence="3" type="ORF">DV515_00019524</name>
</gene>